<dbReference type="InterPro" id="IPR051533">
    <property type="entry name" value="WaaL-like"/>
</dbReference>
<keyword evidence="2 5" id="KW-0812">Transmembrane</keyword>
<evidence type="ECO:0000256" key="3">
    <source>
        <dbReference type="ARBA" id="ARBA00022989"/>
    </source>
</evidence>
<feature type="transmembrane region" description="Helical" evidence="5">
    <location>
        <begin position="328"/>
        <end position="349"/>
    </location>
</feature>
<feature type="transmembrane region" description="Helical" evidence="5">
    <location>
        <begin position="229"/>
        <end position="248"/>
    </location>
</feature>
<feature type="domain" description="O-antigen ligase-related" evidence="6">
    <location>
        <begin position="189"/>
        <end position="338"/>
    </location>
</feature>
<proteinExistence type="predicted"/>
<keyword evidence="8" id="KW-1185">Reference proteome</keyword>
<feature type="transmembrane region" description="Helical" evidence="5">
    <location>
        <begin position="90"/>
        <end position="108"/>
    </location>
</feature>
<evidence type="ECO:0000256" key="5">
    <source>
        <dbReference type="SAM" id="Phobius"/>
    </source>
</evidence>
<dbReference type="GO" id="GO:0016020">
    <property type="term" value="C:membrane"/>
    <property type="evidence" value="ECO:0007669"/>
    <property type="project" value="UniProtKB-SubCell"/>
</dbReference>
<evidence type="ECO:0000256" key="1">
    <source>
        <dbReference type="ARBA" id="ARBA00004141"/>
    </source>
</evidence>
<feature type="transmembrane region" description="Helical" evidence="5">
    <location>
        <begin position="120"/>
        <end position="142"/>
    </location>
</feature>
<feature type="transmembrane region" description="Helical" evidence="5">
    <location>
        <begin position="190"/>
        <end position="217"/>
    </location>
</feature>
<sequence length="421" mass="46455">MPSKPTLETALLAFTGATLVQTTVIGGFNFSIADFSILLLALYYLKHRQIVLPLGLWIGFSLIFLLRSGVSLFYLPQLAPGASLAWLPSVIKYSSIALYGLVGYNIAVNQPAGWQTLLKWFLGANLVVGALGIVLISLNLSHSVPLLFTAYRYRGLMNDPNYFSWLQLMSLPLVPLWLNKTWQRWLCNACLIIATLLSGSKSSFLALLIIVVCYLGYRLVKALPRLSAQTLVLAVLSLSVLGLSAYLGRTQLTTWVGWITQSNESFTRLGSLFTSDNPLSNSGSGRTAAWTHAVGLLAQTNGLGIGFADYGALAERLFASPVIAHNTFLQIAVEWGLFFSCLFFGYFAWQLGRGLLRQDPLSRSLTLMLAIGLIYFLSISLNNSRVFWLFFAGWLVTLKQRQPTQQHAPLRYQAYVFGGGD</sequence>
<dbReference type="Proteomes" id="UP000051461">
    <property type="component" value="Unassembled WGS sequence"/>
</dbReference>
<comment type="subcellular location">
    <subcellularLocation>
        <location evidence="1">Membrane</location>
        <topology evidence="1">Multi-pass membrane protein</topology>
    </subcellularLocation>
</comment>
<feature type="transmembrane region" description="Helical" evidence="5">
    <location>
        <begin position="162"/>
        <end position="178"/>
    </location>
</feature>
<dbReference type="RefSeq" id="WP_057905359.1">
    <property type="nucleotide sequence ID" value="NZ_AZDA01000116.1"/>
</dbReference>
<dbReference type="OrthoDB" id="5143502at2"/>
<dbReference type="STRING" id="1423726.FC07_GL001184"/>
<name>A0A0R1GH26_9LACO</name>
<reference evidence="7 8" key="1">
    <citation type="journal article" date="2015" name="Genome Announc.">
        <title>Expanding the biotechnology potential of lactobacilli through comparative genomics of 213 strains and associated genera.</title>
        <authorList>
            <person name="Sun Z."/>
            <person name="Harris H.M."/>
            <person name="McCann A."/>
            <person name="Guo C."/>
            <person name="Argimon S."/>
            <person name="Zhang W."/>
            <person name="Yang X."/>
            <person name="Jeffery I.B."/>
            <person name="Cooney J.C."/>
            <person name="Kagawa T.F."/>
            <person name="Liu W."/>
            <person name="Song Y."/>
            <person name="Salvetti E."/>
            <person name="Wrobel A."/>
            <person name="Rasinkangas P."/>
            <person name="Parkhill J."/>
            <person name="Rea M.C."/>
            <person name="O'Sullivan O."/>
            <person name="Ritari J."/>
            <person name="Douillard F.P."/>
            <person name="Paul Ross R."/>
            <person name="Yang R."/>
            <person name="Briner A.E."/>
            <person name="Felis G.E."/>
            <person name="de Vos W.M."/>
            <person name="Barrangou R."/>
            <person name="Klaenhammer T.R."/>
            <person name="Caufield P.W."/>
            <person name="Cui Y."/>
            <person name="Zhang H."/>
            <person name="O'Toole P.W."/>
        </authorList>
    </citation>
    <scope>NUCLEOTIDE SEQUENCE [LARGE SCALE GENOMIC DNA]</scope>
    <source>
        <strain evidence="7 8">DSM 20003</strain>
    </source>
</reference>
<evidence type="ECO:0000256" key="4">
    <source>
        <dbReference type="ARBA" id="ARBA00023136"/>
    </source>
</evidence>
<feature type="transmembrane region" description="Helical" evidence="5">
    <location>
        <begin position="50"/>
        <end position="70"/>
    </location>
</feature>
<dbReference type="Pfam" id="PF04932">
    <property type="entry name" value="Wzy_C"/>
    <property type="match status" value="1"/>
</dbReference>
<organism evidence="7 8">
    <name type="scientific">Loigolactobacillus bifermentans DSM 20003</name>
    <dbReference type="NCBI Taxonomy" id="1423726"/>
    <lineage>
        <taxon>Bacteria</taxon>
        <taxon>Bacillati</taxon>
        <taxon>Bacillota</taxon>
        <taxon>Bacilli</taxon>
        <taxon>Lactobacillales</taxon>
        <taxon>Lactobacillaceae</taxon>
        <taxon>Loigolactobacillus</taxon>
    </lineage>
</organism>
<evidence type="ECO:0000313" key="8">
    <source>
        <dbReference type="Proteomes" id="UP000051461"/>
    </source>
</evidence>
<dbReference type="EMBL" id="AZDA01000116">
    <property type="protein sequence ID" value="KRK33423.1"/>
    <property type="molecule type" value="Genomic_DNA"/>
</dbReference>
<dbReference type="PANTHER" id="PTHR37422:SF13">
    <property type="entry name" value="LIPOPOLYSACCHARIDE BIOSYNTHESIS PROTEIN PA4999-RELATED"/>
    <property type="match status" value="1"/>
</dbReference>
<dbReference type="InterPro" id="IPR007016">
    <property type="entry name" value="O-antigen_ligase-rel_domated"/>
</dbReference>
<evidence type="ECO:0000256" key="2">
    <source>
        <dbReference type="ARBA" id="ARBA00022692"/>
    </source>
</evidence>
<accession>A0A0R1GH26</accession>
<feature type="transmembrane region" description="Helical" evidence="5">
    <location>
        <begin position="20"/>
        <end position="43"/>
    </location>
</feature>
<dbReference type="PANTHER" id="PTHR37422">
    <property type="entry name" value="TEICHURONIC ACID BIOSYNTHESIS PROTEIN TUAE"/>
    <property type="match status" value="1"/>
</dbReference>
<feature type="transmembrane region" description="Helical" evidence="5">
    <location>
        <begin position="369"/>
        <end position="396"/>
    </location>
</feature>
<evidence type="ECO:0000259" key="6">
    <source>
        <dbReference type="Pfam" id="PF04932"/>
    </source>
</evidence>
<dbReference type="AlphaFoldDB" id="A0A0R1GH26"/>
<keyword evidence="4 5" id="KW-0472">Membrane</keyword>
<comment type="caution">
    <text evidence="7">The sequence shown here is derived from an EMBL/GenBank/DDBJ whole genome shotgun (WGS) entry which is preliminary data.</text>
</comment>
<evidence type="ECO:0000313" key="7">
    <source>
        <dbReference type="EMBL" id="KRK33423.1"/>
    </source>
</evidence>
<gene>
    <name evidence="7" type="ORF">FC07_GL001184</name>
</gene>
<dbReference type="PATRIC" id="fig|1423726.3.peg.1231"/>
<protein>
    <recommendedName>
        <fullName evidence="6">O-antigen ligase-related domain-containing protein</fullName>
    </recommendedName>
</protein>
<keyword evidence="3 5" id="KW-1133">Transmembrane helix</keyword>